<keyword evidence="3" id="KW-0677">Repeat</keyword>
<evidence type="ECO:0000256" key="1">
    <source>
        <dbReference type="ARBA" id="ARBA00004430"/>
    </source>
</evidence>
<accession>A0A0L0CFJ6</accession>
<dbReference type="Gene3D" id="2.30.29.170">
    <property type="match status" value="3"/>
</dbReference>
<evidence type="ECO:0000313" key="10">
    <source>
        <dbReference type="Proteomes" id="UP000037069"/>
    </source>
</evidence>
<dbReference type="Pfam" id="PF06565">
    <property type="entry name" value="DM10_dom"/>
    <property type="match status" value="3"/>
</dbReference>
<comment type="function">
    <text evidence="6">Microtubule inner protein (MIP) part of the dynein-decorated doublet microtubules (DMTs) in cilia axoneme, which is required for motile cilia beating.</text>
</comment>
<keyword evidence="4" id="KW-0206">Cytoskeleton</keyword>
<dbReference type="SMART" id="SM00676">
    <property type="entry name" value="DM10"/>
    <property type="match status" value="3"/>
</dbReference>
<comment type="caution">
    <text evidence="9">The sequence shown here is derived from an EMBL/GenBank/DDBJ whole genome shotgun (WGS) entry which is preliminary data.</text>
</comment>
<feature type="domain" description="DM10" evidence="8">
    <location>
        <begin position="231"/>
        <end position="369"/>
    </location>
</feature>
<dbReference type="Proteomes" id="UP000037069">
    <property type="component" value="Unassembled WGS sequence"/>
</dbReference>
<evidence type="ECO:0000256" key="6">
    <source>
        <dbReference type="ARBA" id="ARBA00035003"/>
    </source>
</evidence>
<dbReference type="GO" id="GO:0005874">
    <property type="term" value="C:microtubule"/>
    <property type="evidence" value="ECO:0007669"/>
    <property type="project" value="TreeGrafter"/>
</dbReference>
<dbReference type="OMA" id="RFSCKQP"/>
<protein>
    <recommendedName>
        <fullName evidence="7">EF-hand domain-containing family member C2</fullName>
    </recommendedName>
</protein>
<dbReference type="GO" id="GO:0005930">
    <property type="term" value="C:axoneme"/>
    <property type="evidence" value="ECO:0007669"/>
    <property type="project" value="UniProtKB-SubCell"/>
</dbReference>
<gene>
    <name evidence="9" type="ORF">FF38_03270</name>
</gene>
<comment type="subcellular location">
    <subcellularLocation>
        <location evidence="1">Cytoplasm</location>
        <location evidence="1">Cytoskeleton</location>
        <location evidence="1">Cilium axoneme</location>
    </subcellularLocation>
</comment>
<organism evidence="9 10">
    <name type="scientific">Lucilia cuprina</name>
    <name type="common">Green bottle fly</name>
    <name type="synonym">Australian sheep blowfly</name>
    <dbReference type="NCBI Taxonomy" id="7375"/>
    <lineage>
        <taxon>Eukaryota</taxon>
        <taxon>Metazoa</taxon>
        <taxon>Ecdysozoa</taxon>
        <taxon>Arthropoda</taxon>
        <taxon>Hexapoda</taxon>
        <taxon>Insecta</taxon>
        <taxon>Pterygota</taxon>
        <taxon>Neoptera</taxon>
        <taxon>Endopterygota</taxon>
        <taxon>Diptera</taxon>
        <taxon>Brachycera</taxon>
        <taxon>Muscomorpha</taxon>
        <taxon>Oestroidea</taxon>
        <taxon>Calliphoridae</taxon>
        <taxon>Luciliinae</taxon>
        <taxon>Lucilia</taxon>
    </lineage>
</organism>
<keyword evidence="10" id="KW-1185">Reference proteome</keyword>
<keyword evidence="2" id="KW-0963">Cytoplasm</keyword>
<dbReference type="AlphaFoldDB" id="A0A0L0CFJ6"/>
<feature type="domain" description="DM10" evidence="8">
    <location>
        <begin position="431"/>
        <end position="538"/>
    </location>
</feature>
<dbReference type="InterPro" id="IPR011992">
    <property type="entry name" value="EF-hand-dom_pair"/>
</dbReference>
<dbReference type="GO" id="GO:0010975">
    <property type="term" value="P:regulation of neuron projection development"/>
    <property type="evidence" value="ECO:0007669"/>
    <property type="project" value="TreeGrafter"/>
</dbReference>
<evidence type="ECO:0000259" key="8">
    <source>
        <dbReference type="PROSITE" id="PS51336"/>
    </source>
</evidence>
<evidence type="ECO:0000256" key="2">
    <source>
        <dbReference type="ARBA" id="ARBA00022490"/>
    </source>
</evidence>
<dbReference type="InterPro" id="IPR006602">
    <property type="entry name" value="DM10_dom"/>
</dbReference>
<keyword evidence="5" id="KW-0966">Cell projection</keyword>
<dbReference type="SUPFAM" id="SSF47473">
    <property type="entry name" value="EF-hand"/>
    <property type="match status" value="1"/>
</dbReference>
<name>A0A0L0CFJ6_LUCCU</name>
<sequence length="758" mass="87122">MLRIPGMPLLPGTVFRDITKTHFPKHQHLMHQKGVSMLSDRKPPGLVDATGMIVDPNCPPVQIPSIYPPKVGPKLPPWIAYDKQVLCFNAYFKETLQEVYHCPYQVRKVKIMYYLEDGTIQIIEPKVKNSGIPQGCLVHRQRIPKPPPCQTDFISILDLNVDITIEIFDRVYHITSCDKFTRHFLNKSGIPVPDPVDEPVDPTTEMRKRSGIKISNPVQKKHSFAQFLEYDRMVLKFQGYWDDRSEFGDVRKLEVCYYLSDDTIDIKEQFPRNSGREGPSTFLKRTKLPREFSGLPLPGQQTPQSLLNVLGNNMRNVRYVTDPLDVGRKDTIYYTDKDLQIGTVLNVYGRAVVLTDCDDFTRSYYRKKYGIEDFTPAPVPSRSDDYVPSKPRERILPPYNGWGSYEDSEGNCISVEPKPPQADFKKFIQLDRYVLRFGAKMLSTIKENCERVFIISYFLSDDTIQIFEIAARNSGFLGGEFLKRTRIPLPGQQKFTSKRPQYYQPYNFYIGGTVSLKDHIFHIVSADEYTLIYMEHHPNQFPLADVQTIMNKVREALRKDYKDFVCKCLSRDGGGDHNETRFVGYETLKQALTSALGDNITNHEIITLCRHFSAEQAPPSTCNRETIRAAVHLELKRSLWNAMDELKEHLFHINPLNKPFLSEAKLRSVLKGCRLPFTQELIDDIMMVLNQNDCGEIEVCDFVNFLDLGCGKTADITPVNIAFELCPKIPFLHKGRLINFQCFLEHLGLEDSLKKEGE</sequence>
<evidence type="ECO:0000256" key="7">
    <source>
        <dbReference type="ARBA" id="ARBA00039880"/>
    </source>
</evidence>
<dbReference type="EMBL" id="JRES01000462">
    <property type="protein sequence ID" value="KNC31015.1"/>
    <property type="molecule type" value="Genomic_DNA"/>
</dbReference>
<evidence type="ECO:0000313" key="9">
    <source>
        <dbReference type="EMBL" id="KNC31015.1"/>
    </source>
</evidence>
<dbReference type="FunFam" id="2.30.29.170:FF:000004">
    <property type="entry name" value="EF-hand domain containing 2"/>
    <property type="match status" value="1"/>
</dbReference>
<reference evidence="9 10" key="1">
    <citation type="journal article" date="2015" name="Nat. Commun.">
        <title>Lucilia cuprina genome unlocks parasitic fly biology to underpin future interventions.</title>
        <authorList>
            <person name="Anstead C.A."/>
            <person name="Korhonen P.K."/>
            <person name="Young N.D."/>
            <person name="Hall R.S."/>
            <person name="Jex A.R."/>
            <person name="Murali S.C."/>
            <person name="Hughes D.S."/>
            <person name="Lee S.F."/>
            <person name="Perry T."/>
            <person name="Stroehlein A.J."/>
            <person name="Ansell B.R."/>
            <person name="Breugelmans B."/>
            <person name="Hofmann A."/>
            <person name="Qu J."/>
            <person name="Dugan S."/>
            <person name="Lee S.L."/>
            <person name="Chao H."/>
            <person name="Dinh H."/>
            <person name="Han Y."/>
            <person name="Doddapaneni H.V."/>
            <person name="Worley K.C."/>
            <person name="Muzny D.M."/>
            <person name="Ioannidis P."/>
            <person name="Waterhouse R.M."/>
            <person name="Zdobnov E.M."/>
            <person name="James P.J."/>
            <person name="Bagnall N.H."/>
            <person name="Kotze A.C."/>
            <person name="Gibbs R.A."/>
            <person name="Richards S."/>
            <person name="Batterham P."/>
            <person name="Gasser R.B."/>
        </authorList>
    </citation>
    <scope>NUCLEOTIDE SEQUENCE [LARGE SCALE GENOMIC DNA]</scope>
    <source>
        <strain evidence="9 10">LS</strain>
        <tissue evidence="9">Full body</tissue>
    </source>
</reference>
<evidence type="ECO:0000256" key="5">
    <source>
        <dbReference type="ARBA" id="ARBA00023273"/>
    </source>
</evidence>
<dbReference type="FunFam" id="2.30.29.170:FF:000002">
    <property type="entry name" value="EF-hand domain (C-terminal) containing 1"/>
    <property type="match status" value="1"/>
</dbReference>
<evidence type="ECO:0000256" key="3">
    <source>
        <dbReference type="ARBA" id="ARBA00022737"/>
    </source>
</evidence>
<dbReference type="InterPro" id="IPR040193">
    <property type="entry name" value="EFHC1/EFHC2/EFHB"/>
</dbReference>
<dbReference type="PROSITE" id="PS51336">
    <property type="entry name" value="DM10"/>
    <property type="match status" value="3"/>
</dbReference>
<proteinExistence type="predicted"/>
<dbReference type="PANTHER" id="PTHR12086">
    <property type="entry name" value="EF-HAND DOMAIN C-TERMINAL CONTAINING PROTEIN"/>
    <property type="match status" value="1"/>
</dbReference>
<feature type="domain" description="DM10" evidence="8">
    <location>
        <begin position="82"/>
        <end position="189"/>
    </location>
</feature>
<dbReference type="OrthoDB" id="6360546at2759"/>
<evidence type="ECO:0000256" key="4">
    <source>
        <dbReference type="ARBA" id="ARBA00023212"/>
    </source>
</evidence>
<dbReference type="PANTHER" id="PTHR12086:SF11">
    <property type="entry name" value="EF-HAND DOMAIN-CONTAINING FAMILY MEMBER C2"/>
    <property type="match status" value="1"/>
</dbReference>
<dbReference type="STRING" id="7375.A0A0L0CFJ6"/>
<dbReference type="FunFam" id="2.30.29.170:FF:000001">
    <property type="entry name" value="EF-hand domain containing 1"/>
    <property type="match status" value="1"/>
</dbReference>